<evidence type="ECO:0000313" key="2">
    <source>
        <dbReference type="Proteomes" id="UP001174936"/>
    </source>
</evidence>
<organism evidence="1 2">
    <name type="scientific">Cercophora newfieldiana</name>
    <dbReference type="NCBI Taxonomy" id="92897"/>
    <lineage>
        <taxon>Eukaryota</taxon>
        <taxon>Fungi</taxon>
        <taxon>Dikarya</taxon>
        <taxon>Ascomycota</taxon>
        <taxon>Pezizomycotina</taxon>
        <taxon>Sordariomycetes</taxon>
        <taxon>Sordariomycetidae</taxon>
        <taxon>Sordariales</taxon>
        <taxon>Lasiosphaeriaceae</taxon>
        <taxon>Cercophora</taxon>
    </lineage>
</organism>
<dbReference type="InterPro" id="IPR029058">
    <property type="entry name" value="AB_hydrolase_fold"/>
</dbReference>
<dbReference type="CDD" id="cd12810">
    <property type="entry name" value="Esterase_713_like-3"/>
    <property type="match status" value="1"/>
</dbReference>
<dbReference type="Proteomes" id="UP001174936">
    <property type="component" value="Unassembled WGS sequence"/>
</dbReference>
<dbReference type="SUPFAM" id="SSF53474">
    <property type="entry name" value="alpha/beta-Hydrolases"/>
    <property type="match status" value="1"/>
</dbReference>
<dbReference type="EMBL" id="JAULSV010000006">
    <property type="protein sequence ID" value="KAK0641986.1"/>
    <property type="molecule type" value="Genomic_DNA"/>
</dbReference>
<reference evidence="1" key="1">
    <citation type="submission" date="2023-06" db="EMBL/GenBank/DDBJ databases">
        <title>Genome-scale phylogeny and comparative genomics of the fungal order Sordariales.</title>
        <authorList>
            <consortium name="Lawrence Berkeley National Laboratory"/>
            <person name="Hensen N."/>
            <person name="Bonometti L."/>
            <person name="Westerberg I."/>
            <person name="Brannstrom I.O."/>
            <person name="Guillou S."/>
            <person name="Cros-Aarteil S."/>
            <person name="Calhoun S."/>
            <person name="Haridas S."/>
            <person name="Kuo A."/>
            <person name="Mondo S."/>
            <person name="Pangilinan J."/>
            <person name="Riley R."/>
            <person name="Labutti K."/>
            <person name="Andreopoulos B."/>
            <person name="Lipzen A."/>
            <person name="Chen C."/>
            <person name="Yanf M."/>
            <person name="Daum C."/>
            <person name="Ng V."/>
            <person name="Clum A."/>
            <person name="Steindorff A."/>
            <person name="Ohm R."/>
            <person name="Martin F."/>
            <person name="Silar P."/>
            <person name="Natvig D."/>
            <person name="Lalanne C."/>
            <person name="Gautier V."/>
            <person name="Ament-Velasquez S.L."/>
            <person name="Kruys A."/>
            <person name="Hutchinson M.I."/>
            <person name="Powell A.J."/>
            <person name="Barry K."/>
            <person name="Miller A.N."/>
            <person name="Grigoriev I.V."/>
            <person name="Debuchy R."/>
            <person name="Gladieux P."/>
            <person name="Thoren M.H."/>
            <person name="Johannesson H."/>
        </authorList>
    </citation>
    <scope>NUCLEOTIDE SEQUENCE</scope>
    <source>
        <strain evidence="1">SMH2532-1</strain>
    </source>
</reference>
<dbReference type="Gene3D" id="3.40.50.1820">
    <property type="entry name" value="alpha/beta hydrolase"/>
    <property type="match status" value="1"/>
</dbReference>
<gene>
    <name evidence="1" type="ORF">B0T16DRAFT_431593</name>
</gene>
<name>A0AA39XXB8_9PEZI</name>
<protein>
    <submittedName>
        <fullName evidence="1">Uncharacterized protein</fullName>
    </submittedName>
</protein>
<dbReference type="AlphaFoldDB" id="A0AA39XXB8"/>
<sequence>MADATRHRERRKPIVLDRSGGFQIGGIIKRDPRFPNNTLSCDHGYMEYFVPWNPRQTSLVMWHSSSMQVWQNRWGGGEGFKDMFLRRDYPVYLWDSPRVGRAAWSCDPTTYRPSYRDRGNFGAWNFGPSYGRWWPDVQFPVNDTEAWQQATSARYQEYDTFEHVQLSSRAAAVAADSGKVGHSIVYLTNSAAGLRAQLTATRSNTSNIKGIVAYESIGYVFPDNINMRQNNRSGFGPVVVPLDDFKKLAKLREVQFVWGDHRRVNDSYVLQSRRVAQLINLYGGNASVLMLAEDAGLKGSTHIPFADLDNDKVATLLDKFLHRTGLDRYVEDPGGRHHPWD</sequence>
<comment type="caution">
    <text evidence="1">The sequence shown here is derived from an EMBL/GenBank/DDBJ whole genome shotgun (WGS) entry which is preliminary data.</text>
</comment>
<accession>A0AA39XXB8</accession>
<evidence type="ECO:0000313" key="1">
    <source>
        <dbReference type="EMBL" id="KAK0641986.1"/>
    </source>
</evidence>
<keyword evidence="2" id="KW-1185">Reference proteome</keyword>
<proteinExistence type="predicted"/>